<proteinExistence type="predicted"/>
<protein>
    <submittedName>
        <fullName evidence="2">Uncharacterized protein</fullName>
    </submittedName>
</protein>
<accession>A0A0D9XJ06</accession>
<reference evidence="3" key="2">
    <citation type="submission" date="2013-12" db="EMBL/GenBank/DDBJ databases">
        <authorList>
            <person name="Yu Y."/>
            <person name="Lee S."/>
            <person name="de Baynast K."/>
            <person name="Wissotski M."/>
            <person name="Liu L."/>
            <person name="Talag J."/>
            <person name="Goicoechea J."/>
            <person name="Angelova A."/>
            <person name="Jetty R."/>
            <person name="Kudrna D."/>
            <person name="Golser W."/>
            <person name="Rivera L."/>
            <person name="Zhang J."/>
            <person name="Wing R."/>
        </authorList>
    </citation>
    <scope>NUCLEOTIDE SEQUENCE</scope>
</reference>
<evidence type="ECO:0000313" key="3">
    <source>
        <dbReference type="Proteomes" id="UP000032180"/>
    </source>
</evidence>
<feature type="compositionally biased region" description="Pro residues" evidence="1">
    <location>
        <begin position="1"/>
        <end position="16"/>
    </location>
</feature>
<organism evidence="2 3">
    <name type="scientific">Leersia perrieri</name>
    <dbReference type="NCBI Taxonomy" id="77586"/>
    <lineage>
        <taxon>Eukaryota</taxon>
        <taxon>Viridiplantae</taxon>
        <taxon>Streptophyta</taxon>
        <taxon>Embryophyta</taxon>
        <taxon>Tracheophyta</taxon>
        <taxon>Spermatophyta</taxon>
        <taxon>Magnoliopsida</taxon>
        <taxon>Liliopsida</taxon>
        <taxon>Poales</taxon>
        <taxon>Poaceae</taxon>
        <taxon>BOP clade</taxon>
        <taxon>Oryzoideae</taxon>
        <taxon>Oryzeae</taxon>
        <taxon>Oryzinae</taxon>
        <taxon>Leersia</taxon>
    </lineage>
</organism>
<feature type="region of interest" description="Disordered" evidence="1">
    <location>
        <begin position="1"/>
        <end position="25"/>
    </location>
</feature>
<reference evidence="2 3" key="1">
    <citation type="submission" date="2012-08" db="EMBL/GenBank/DDBJ databases">
        <title>Oryza genome evolution.</title>
        <authorList>
            <person name="Wing R.A."/>
        </authorList>
    </citation>
    <scope>NUCLEOTIDE SEQUENCE</scope>
</reference>
<keyword evidence="3" id="KW-1185">Reference proteome</keyword>
<dbReference type="HOGENOM" id="CLU_1715886_0_0_1"/>
<dbReference type="EnsemblPlants" id="LPERR10G05230.2">
    <property type="protein sequence ID" value="LPERR10G05230.2"/>
    <property type="gene ID" value="LPERR10G05230"/>
</dbReference>
<name>A0A0D9XJ06_9ORYZ</name>
<dbReference type="Gramene" id="LPERR10G05230.2">
    <property type="protein sequence ID" value="LPERR10G05230.2"/>
    <property type="gene ID" value="LPERR10G05230"/>
</dbReference>
<dbReference type="Proteomes" id="UP000032180">
    <property type="component" value="Chromosome 10"/>
</dbReference>
<reference evidence="2" key="3">
    <citation type="submission" date="2015-04" db="UniProtKB">
        <authorList>
            <consortium name="EnsemblPlants"/>
        </authorList>
    </citation>
    <scope>IDENTIFICATION</scope>
</reference>
<sequence>MPPKTMPPKSPSPQPMSLPHTSPLPVDATRRLIPRMITSHSNKTKSKYMDRFLFSIFHRAEERKESTTPDSSPQSILSAHSQLDFFTIADVPEDFENGKPFLPLSKLNGLSWQLRKFHEWYMTASHLGLAQLHIAEQTHQNIGFLDPIRICQA</sequence>
<evidence type="ECO:0000313" key="2">
    <source>
        <dbReference type="EnsemblPlants" id="LPERR10G05230.2"/>
    </source>
</evidence>
<evidence type="ECO:0000256" key="1">
    <source>
        <dbReference type="SAM" id="MobiDB-lite"/>
    </source>
</evidence>
<dbReference type="AlphaFoldDB" id="A0A0D9XJ06"/>